<evidence type="ECO:0000259" key="1">
    <source>
        <dbReference type="PROSITE" id="PS51186"/>
    </source>
</evidence>
<dbReference type="Gene3D" id="3.40.630.30">
    <property type="match status" value="1"/>
</dbReference>
<proteinExistence type="predicted"/>
<sequence>MSILPSPIRPELALPASLGGFAVRLLSPDDLEAIVALRREALACLTHPDAYVVEDDETGFLLQHCGAGGVTVGLFEGQILVAYAAVGFPAMDHPDNLGSHLGFAPERLGTVAHIASCMVRPAYRGHGLQGTLLKARFALALAYGRRHCLAMVSLHNHPSRHNMLKQAMRIRWAGELRCGSHLLRRQVLHLDLRGRSDGAGPVEHWLGSDDLDAQRALLSAGWIGVADRYASCGSAELGFATCSP</sequence>
<gene>
    <name evidence="2" type="ORF">ACFOW7_12015</name>
</gene>
<dbReference type="EC" id="2.3.-.-" evidence="2"/>
<dbReference type="GO" id="GO:0016746">
    <property type="term" value="F:acyltransferase activity"/>
    <property type="evidence" value="ECO:0007669"/>
    <property type="project" value="UniProtKB-KW"/>
</dbReference>
<feature type="domain" description="N-acetyltransferase" evidence="1">
    <location>
        <begin position="21"/>
        <end position="207"/>
    </location>
</feature>
<dbReference type="Pfam" id="PF00583">
    <property type="entry name" value="Acetyltransf_1"/>
    <property type="match status" value="1"/>
</dbReference>
<accession>A0ABV8MQ69</accession>
<dbReference type="RefSeq" id="WP_378164511.1">
    <property type="nucleotide sequence ID" value="NZ_JBHSBU010000001.1"/>
</dbReference>
<keyword evidence="3" id="KW-1185">Reference proteome</keyword>
<dbReference type="PROSITE" id="PS51186">
    <property type="entry name" value="GNAT"/>
    <property type="match status" value="1"/>
</dbReference>
<reference evidence="3" key="1">
    <citation type="journal article" date="2019" name="Int. J. Syst. Evol. Microbiol.">
        <title>The Global Catalogue of Microorganisms (GCM) 10K type strain sequencing project: providing services to taxonomists for standard genome sequencing and annotation.</title>
        <authorList>
            <consortium name="The Broad Institute Genomics Platform"/>
            <consortium name="The Broad Institute Genome Sequencing Center for Infectious Disease"/>
            <person name="Wu L."/>
            <person name="Ma J."/>
        </authorList>
    </citation>
    <scope>NUCLEOTIDE SEQUENCE [LARGE SCALE GENOMIC DNA]</scope>
    <source>
        <strain evidence="3">LMG 29894</strain>
    </source>
</reference>
<keyword evidence="2" id="KW-0012">Acyltransferase</keyword>
<dbReference type="InterPro" id="IPR016181">
    <property type="entry name" value="Acyl_CoA_acyltransferase"/>
</dbReference>
<name>A0ABV8MQ69_9NEIS</name>
<organism evidence="2 3">
    <name type="scientific">Chitinimonas lacunae</name>
    <dbReference type="NCBI Taxonomy" id="1963018"/>
    <lineage>
        <taxon>Bacteria</taxon>
        <taxon>Pseudomonadati</taxon>
        <taxon>Pseudomonadota</taxon>
        <taxon>Betaproteobacteria</taxon>
        <taxon>Neisseriales</taxon>
        <taxon>Chitinibacteraceae</taxon>
        <taxon>Chitinimonas</taxon>
    </lineage>
</organism>
<dbReference type="EMBL" id="JBHSBU010000001">
    <property type="protein sequence ID" value="MFC4160074.1"/>
    <property type="molecule type" value="Genomic_DNA"/>
</dbReference>
<dbReference type="SUPFAM" id="SSF55729">
    <property type="entry name" value="Acyl-CoA N-acyltransferases (Nat)"/>
    <property type="match status" value="1"/>
</dbReference>
<protein>
    <submittedName>
        <fullName evidence="2">GNAT family N-acetyltransferase</fullName>
        <ecNumber evidence="2">2.3.-.-</ecNumber>
    </submittedName>
</protein>
<evidence type="ECO:0000313" key="2">
    <source>
        <dbReference type="EMBL" id="MFC4160074.1"/>
    </source>
</evidence>
<dbReference type="InterPro" id="IPR000182">
    <property type="entry name" value="GNAT_dom"/>
</dbReference>
<dbReference type="Proteomes" id="UP001595791">
    <property type="component" value="Unassembled WGS sequence"/>
</dbReference>
<keyword evidence="2" id="KW-0808">Transferase</keyword>
<evidence type="ECO:0000313" key="3">
    <source>
        <dbReference type="Proteomes" id="UP001595791"/>
    </source>
</evidence>
<comment type="caution">
    <text evidence="2">The sequence shown here is derived from an EMBL/GenBank/DDBJ whole genome shotgun (WGS) entry which is preliminary data.</text>
</comment>